<accession>A0A9D7SR08</accession>
<dbReference type="Proteomes" id="UP000808337">
    <property type="component" value="Unassembled WGS sequence"/>
</dbReference>
<protein>
    <submittedName>
        <fullName evidence="3">Gliding motility protein GldL</fullName>
    </submittedName>
</protein>
<comment type="caution">
    <text evidence="3">The sequence shown here is derived from an EMBL/GenBank/DDBJ whole genome shotgun (WGS) entry which is preliminary data.</text>
</comment>
<evidence type="ECO:0000259" key="2">
    <source>
        <dbReference type="Pfam" id="PF22827"/>
    </source>
</evidence>
<proteinExistence type="predicted"/>
<keyword evidence="1" id="KW-0812">Transmembrane</keyword>
<dbReference type="AlphaFoldDB" id="A0A9D7SR08"/>
<dbReference type="Gene3D" id="1.10.287.950">
    <property type="entry name" value="Methyl-accepting chemotaxis protein"/>
    <property type="match status" value="1"/>
</dbReference>
<dbReference type="EMBL" id="JADKGY010000001">
    <property type="protein sequence ID" value="MBK9981660.1"/>
    <property type="molecule type" value="Genomic_DNA"/>
</dbReference>
<keyword evidence="1" id="KW-0472">Membrane</keyword>
<dbReference type="InterPro" id="IPR055087">
    <property type="entry name" value="GldL-like_N"/>
</dbReference>
<feature type="transmembrane region" description="Helical" evidence="1">
    <location>
        <begin position="42"/>
        <end position="60"/>
    </location>
</feature>
<gene>
    <name evidence="3" type="primary">gldL</name>
    <name evidence="3" type="ORF">IPP15_04425</name>
</gene>
<name>A0A9D7SR08_9BACT</name>
<feature type="domain" description="Gliding motility protein GldL-like N-terminal" evidence="2">
    <location>
        <begin position="17"/>
        <end position="76"/>
    </location>
</feature>
<feature type="transmembrane region" description="Helical" evidence="1">
    <location>
        <begin position="12"/>
        <end position="30"/>
    </location>
</feature>
<dbReference type="NCBIfam" id="TIGR03513">
    <property type="entry name" value="GldL_gliding"/>
    <property type="match status" value="1"/>
</dbReference>
<evidence type="ECO:0000256" key="1">
    <source>
        <dbReference type="SAM" id="Phobius"/>
    </source>
</evidence>
<evidence type="ECO:0000313" key="3">
    <source>
        <dbReference type="EMBL" id="MBK9981660.1"/>
    </source>
</evidence>
<dbReference type="Pfam" id="PF22827">
    <property type="entry name" value="GldL_N"/>
    <property type="match status" value="1"/>
</dbReference>
<reference evidence="3 4" key="1">
    <citation type="submission" date="2020-10" db="EMBL/GenBank/DDBJ databases">
        <title>Connecting structure to function with the recovery of over 1000 high-quality activated sludge metagenome-assembled genomes encoding full-length rRNA genes using long-read sequencing.</title>
        <authorList>
            <person name="Singleton C.M."/>
            <person name="Petriglieri F."/>
            <person name="Kristensen J.M."/>
            <person name="Kirkegaard R.H."/>
            <person name="Michaelsen T.Y."/>
            <person name="Andersen M.H."/>
            <person name="Karst S.M."/>
            <person name="Dueholm M.S."/>
            <person name="Nielsen P.H."/>
            <person name="Albertsen M."/>
        </authorList>
    </citation>
    <scope>NUCLEOTIDE SEQUENCE [LARGE SCALE GENOMIC DNA]</scope>
    <source>
        <strain evidence="3">Ribe_18-Q3-R11-54_MAXAC.273</strain>
    </source>
</reference>
<keyword evidence="1" id="KW-1133">Transmembrane helix</keyword>
<organism evidence="3 4">
    <name type="scientific">Candidatus Opimibacter skivensis</name>
    <dbReference type="NCBI Taxonomy" id="2982028"/>
    <lineage>
        <taxon>Bacteria</taxon>
        <taxon>Pseudomonadati</taxon>
        <taxon>Bacteroidota</taxon>
        <taxon>Saprospiria</taxon>
        <taxon>Saprospirales</taxon>
        <taxon>Saprospiraceae</taxon>
        <taxon>Candidatus Opimibacter</taxon>
    </lineage>
</organism>
<sequence>MYRFIKSSSFKYFKNFVIGIGAAVVMIGALGKIRSTSWGDAMITVGLSTEAFIFLMLGLIPPEKDYYWEKLYPGLERYNSKISPIAAGELEKDSRPLNGQKVEGQLGGMLSELQIMSKSMSSLKALQEVDFSQTSDQIKAMGNFYDRMNQAMQELSHSVEETKAYRGHITALNQNLVGVNTMYQSVLQTKESLAKMNDAMVELGNTADDARSYKDQMGTLNKNLKSLNSVYGNVLTAMTGGAKA</sequence>
<evidence type="ECO:0000313" key="4">
    <source>
        <dbReference type="Proteomes" id="UP000808337"/>
    </source>
</evidence>
<dbReference type="InterPro" id="IPR019852">
    <property type="entry name" value="Motility-assoc_prot_GldL"/>
</dbReference>